<dbReference type="OrthoDB" id="4411089at2"/>
<dbReference type="EMBL" id="VFON01000001">
    <property type="protein sequence ID" value="TQL43417.1"/>
    <property type="molecule type" value="Genomic_DNA"/>
</dbReference>
<name>A0A542Y5S9_9MICO</name>
<feature type="domain" description="HTH asnC-type" evidence="4">
    <location>
        <begin position="24"/>
        <end position="85"/>
    </location>
</feature>
<dbReference type="InterPro" id="IPR036390">
    <property type="entry name" value="WH_DNA-bd_sf"/>
</dbReference>
<protein>
    <submittedName>
        <fullName evidence="5">Lrp/AsnC family transcriptional regulator for asnA, asnC and gidA/Lrp/AsnC family leucine-responsive transcriptional regulator</fullName>
    </submittedName>
</protein>
<keyword evidence="3" id="KW-0804">Transcription</keyword>
<dbReference type="GO" id="GO:0043565">
    <property type="term" value="F:sequence-specific DNA binding"/>
    <property type="evidence" value="ECO:0007669"/>
    <property type="project" value="InterPro"/>
</dbReference>
<dbReference type="Pfam" id="PF13412">
    <property type="entry name" value="HTH_24"/>
    <property type="match status" value="1"/>
</dbReference>
<accession>A0A542Y5S9</accession>
<dbReference type="GO" id="GO:0005829">
    <property type="term" value="C:cytosol"/>
    <property type="evidence" value="ECO:0007669"/>
    <property type="project" value="TreeGrafter"/>
</dbReference>
<gene>
    <name evidence="5" type="ORF">FB468_1438</name>
</gene>
<organism evidence="5 6">
    <name type="scientific">Leucobacter komagatae</name>
    <dbReference type="NCBI Taxonomy" id="55969"/>
    <lineage>
        <taxon>Bacteria</taxon>
        <taxon>Bacillati</taxon>
        <taxon>Actinomycetota</taxon>
        <taxon>Actinomycetes</taxon>
        <taxon>Micrococcales</taxon>
        <taxon>Microbacteriaceae</taxon>
        <taxon>Leucobacter</taxon>
    </lineage>
</organism>
<dbReference type="CDD" id="cd00090">
    <property type="entry name" value="HTH_ARSR"/>
    <property type="match status" value="1"/>
</dbReference>
<dbReference type="InterPro" id="IPR011008">
    <property type="entry name" value="Dimeric_a/b-barrel"/>
</dbReference>
<dbReference type="SUPFAM" id="SSF54909">
    <property type="entry name" value="Dimeric alpha+beta barrel"/>
    <property type="match status" value="1"/>
</dbReference>
<dbReference type="AlphaFoldDB" id="A0A542Y5S9"/>
<proteinExistence type="predicted"/>
<dbReference type="Pfam" id="PF01037">
    <property type="entry name" value="AsnC_trans_reg"/>
    <property type="match status" value="1"/>
</dbReference>
<dbReference type="Gene3D" id="1.10.10.10">
    <property type="entry name" value="Winged helix-like DNA-binding domain superfamily/Winged helix DNA-binding domain"/>
    <property type="match status" value="1"/>
</dbReference>
<keyword evidence="6" id="KW-1185">Reference proteome</keyword>
<evidence type="ECO:0000256" key="2">
    <source>
        <dbReference type="ARBA" id="ARBA00023125"/>
    </source>
</evidence>
<evidence type="ECO:0000256" key="1">
    <source>
        <dbReference type="ARBA" id="ARBA00023015"/>
    </source>
</evidence>
<evidence type="ECO:0000313" key="5">
    <source>
        <dbReference type="EMBL" id="TQL43417.1"/>
    </source>
</evidence>
<dbReference type="PANTHER" id="PTHR30154:SF34">
    <property type="entry name" value="TRANSCRIPTIONAL REGULATOR AZLB"/>
    <property type="match status" value="1"/>
</dbReference>
<dbReference type="InterPro" id="IPR000485">
    <property type="entry name" value="AsnC-type_HTH_dom"/>
</dbReference>
<dbReference type="PROSITE" id="PS50956">
    <property type="entry name" value="HTH_ASNC_2"/>
    <property type="match status" value="1"/>
</dbReference>
<comment type="caution">
    <text evidence="5">The sequence shown here is derived from an EMBL/GenBank/DDBJ whole genome shotgun (WGS) entry which is preliminary data.</text>
</comment>
<sequence length="186" mass="20407">MNAKRSTFGSLADGLTNDPPIVALDETDIKLLSMLHDNARATLKSLADAVGLTAPAVSERMAQMKQEGVIRGYRVDIDWRALGYTLTTYLSVVIRTGASRDDVVAALQAIPEVEETSVVTGSSDLILLIRTKGFDHLKRIIAEYVWARDDLEFTETRLAFFSESAAGVEQHRLDQILAELRAGDEA</sequence>
<evidence type="ECO:0000256" key="3">
    <source>
        <dbReference type="ARBA" id="ARBA00023163"/>
    </source>
</evidence>
<dbReference type="Gene3D" id="3.30.70.920">
    <property type="match status" value="1"/>
</dbReference>
<dbReference type="GO" id="GO:0043200">
    <property type="term" value="P:response to amino acid"/>
    <property type="evidence" value="ECO:0007669"/>
    <property type="project" value="TreeGrafter"/>
</dbReference>
<dbReference type="SUPFAM" id="SSF46785">
    <property type="entry name" value="Winged helix' DNA-binding domain"/>
    <property type="match status" value="1"/>
</dbReference>
<dbReference type="RefSeq" id="WP_141886737.1">
    <property type="nucleotide sequence ID" value="NZ_BAAAUY010000010.1"/>
</dbReference>
<dbReference type="SMART" id="SM00344">
    <property type="entry name" value="HTH_ASNC"/>
    <property type="match status" value="1"/>
</dbReference>
<keyword evidence="1" id="KW-0805">Transcription regulation</keyword>
<reference evidence="5 6" key="1">
    <citation type="submission" date="2019-06" db="EMBL/GenBank/DDBJ databases">
        <title>Sequencing the genomes of 1000 actinobacteria strains.</title>
        <authorList>
            <person name="Klenk H.-P."/>
        </authorList>
    </citation>
    <scope>NUCLEOTIDE SEQUENCE [LARGE SCALE GENOMIC DNA]</scope>
    <source>
        <strain evidence="5 6">DSM 8803</strain>
    </source>
</reference>
<evidence type="ECO:0000259" key="4">
    <source>
        <dbReference type="PROSITE" id="PS50956"/>
    </source>
</evidence>
<dbReference type="PANTHER" id="PTHR30154">
    <property type="entry name" value="LEUCINE-RESPONSIVE REGULATORY PROTEIN"/>
    <property type="match status" value="1"/>
</dbReference>
<dbReference type="InterPro" id="IPR011991">
    <property type="entry name" value="ArsR-like_HTH"/>
</dbReference>
<keyword evidence="2" id="KW-0238">DNA-binding</keyword>
<dbReference type="PRINTS" id="PR00033">
    <property type="entry name" value="HTHASNC"/>
</dbReference>
<evidence type="ECO:0000313" key="6">
    <source>
        <dbReference type="Proteomes" id="UP000319094"/>
    </source>
</evidence>
<dbReference type="Proteomes" id="UP000319094">
    <property type="component" value="Unassembled WGS sequence"/>
</dbReference>
<dbReference type="InterPro" id="IPR019887">
    <property type="entry name" value="Tscrpt_reg_AsnC/Lrp_C"/>
</dbReference>
<dbReference type="InterPro" id="IPR019888">
    <property type="entry name" value="Tscrpt_reg_AsnC-like"/>
</dbReference>
<dbReference type="InterPro" id="IPR036388">
    <property type="entry name" value="WH-like_DNA-bd_sf"/>
</dbReference>